<dbReference type="InterPro" id="IPR007712">
    <property type="entry name" value="RelE/ParE_toxin"/>
</dbReference>
<organism evidence="2 3">
    <name type="scientific">Paraburkholderia silviterrae</name>
    <dbReference type="NCBI Taxonomy" id="2528715"/>
    <lineage>
        <taxon>Bacteria</taxon>
        <taxon>Pseudomonadati</taxon>
        <taxon>Pseudomonadota</taxon>
        <taxon>Betaproteobacteria</taxon>
        <taxon>Burkholderiales</taxon>
        <taxon>Burkholderiaceae</taxon>
        <taxon>Paraburkholderia</taxon>
    </lineage>
</organism>
<dbReference type="EMBL" id="SMRP01000003">
    <property type="protein sequence ID" value="TDG24467.1"/>
    <property type="molecule type" value="Genomic_DNA"/>
</dbReference>
<dbReference type="AlphaFoldDB" id="A0A4R5MDB3"/>
<accession>A0A4R5MDB3</accession>
<keyword evidence="1" id="KW-1277">Toxin-antitoxin system</keyword>
<evidence type="ECO:0000256" key="1">
    <source>
        <dbReference type="ARBA" id="ARBA00022649"/>
    </source>
</evidence>
<dbReference type="InterPro" id="IPR035093">
    <property type="entry name" value="RelE/ParE_toxin_dom_sf"/>
</dbReference>
<dbReference type="Proteomes" id="UP000295722">
    <property type="component" value="Unassembled WGS sequence"/>
</dbReference>
<reference evidence="2 3" key="1">
    <citation type="submission" date="2019-03" db="EMBL/GenBank/DDBJ databases">
        <title>Paraburkholderia sp. 4M-K11, isolated from subtropical forest soil.</title>
        <authorList>
            <person name="Gao Z.-H."/>
            <person name="Qiu L.-H."/>
        </authorList>
    </citation>
    <scope>NUCLEOTIDE SEQUENCE [LARGE SCALE GENOMIC DNA]</scope>
    <source>
        <strain evidence="2 3">4M-K11</strain>
    </source>
</reference>
<evidence type="ECO:0000313" key="2">
    <source>
        <dbReference type="EMBL" id="TDG24467.1"/>
    </source>
</evidence>
<gene>
    <name evidence="2" type="ORF">EYW47_07835</name>
</gene>
<protein>
    <submittedName>
        <fullName evidence="2">Type II toxin-antitoxin system RelE/ParE family toxin</fullName>
    </submittedName>
</protein>
<dbReference type="Gene3D" id="3.30.2310.20">
    <property type="entry name" value="RelE-like"/>
    <property type="match status" value="1"/>
</dbReference>
<keyword evidence="3" id="KW-1185">Reference proteome</keyword>
<name>A0A4R5MDB3_9BURK</name>
<sequence>MNFRVRYTRGARDDLERLYGFLLQRDVEAAARALEAIRKAADLLSSFPFTCRKVDDANPFLRELVISFGGSGYVALFEIEGEPAGEAASADQVNRYITILAVRHQREDDYH</sequence>
<evidence type="ECO:0000313" key="3">
    <source>
        <dbReference type="Proteomes" id="UP000295722"/>
    </source>
</evidence>
<dbReference type="RefSeq" id="WP_133194315.1">
    <property type="nucleotide sequence ID" value="NZ_JBHUCW010000006.1"/>
</dbReference>
<comment type="caution">
    <text evidence="2">The sequence shown here is derived from an EMBL/GenBank/DDBJ whole genome shotgun (WGS) entry which is preliminary data.</text>
</comment>
<proteinExistence type="predicted"/>
<dbReference type="OrthoDB" id="121597at2"/>
<dbReference type="Pfam" id="PF05016">
    <property type="entry name" value="ParE_toxin"/>
    <property type="match status" value="1"/>
</dbReference>